<sequence length="188" mass="21934">MKPMLLNFPQEFETERLLIRLPKPGDGKAVNEAIKESINELKAWMPFAHKEPTEEETEINIRNSYIKFLKREDLRLLAFLKETGEFVCSSGLHRIDWEVPKFEIGYWVDTRHRGKGYTTEVVEGITKFAFKELKARRLEIRCDSKNLKSRAIPERLGYILEGILRNDELSLDGKELTDTCVFSRISLD</sequence>
<dbReference type="OrthoDB" id="9799321at2"/>
<dbReference type="PANTHER" id="PTHR43441">
    <property type="entry name" value="RIBOSOMAL-PROTEIN-SERINE ACETYLTRANSFERASE"/>
    <property type="match status" value="1"/>
</dbReference>
<dbReference type="PANTHER" id="PTHR43441:SF3">
    <property type="entry name" value="ACETYLTRANSFERASE"/>
    <property type="match status" value="1"/>
</dbReference>
<proteinExistence type="predicted"/>
<organism evidence="2 3">
    <name type="scientific">Salipaludibacillus neizhouensis</name>
    <dbReference type="NCBI Taxonomy" id="885475"/>
    <lineage>
        <taxon>Bacteria</taxon>
        <taxon>Bacillati</taxon>
        <taxon>Bacillota</taxon>
        <taxon>Bacilli</taxon>
        <taxon>Bacillales</taxon>
        <taxon>Bacillaceae</taxon>
    </lineage>
</organism>
<accession>A0A3A9K6E2</accession>
<evidence type="ECO:0000313" key="3">
    <source>
        <dbReference type="Proteomes" id="UP000281498"/>
    </source>
</evidence>
<dbReference type="GO" id="GO:0005737">
    <property type="term" value="C:cytoplasm"/>
    <property type="evidence" value="ECO:0007669"/>
    <property type="project" value="TreeGrafter"/>
</dbReference>
<gene>
    <name evidence="2" type="ORF">CR203_08700</name>
</gene>
<name>A0A3A9K6E2_9BACI</name>
<evidence type="ECO:0000313" key="2">
    <source>
        <dbReference type="EMBL" id="RKL67819.1"/>
    </source>
</evidence>
<dbReference type="InterPro" id="IPR051908">
    <property type="entry name" value="Ribosomal_N-acetyltransferase"/>
</dbReference>
<dbReference type="Proteomes" id="UP000281498">
    <property type="component" value="Unassembled WGS sequence"/>
</dbReference>
<dbReference type="SUPFAM" id="SSF55729">
    <property type="entry name" value="Acyl-CoA N-acyltransferases (Nat)"/>
    <property type="match status" value="1"/>
</dbReference>
<keyword evidence="2" id="KW-0808">Transferase</keyword>
<dbReference type="Gene3D" id="3.40.630.30">
    <property type="match status" value="1"/>
</dbReference>
<protein>
    <submittedName>
        <fullName evidence="2">GNAT family N-acetyltransferase</fullName>
    </submittedName>
</protein>
<dbReference type="GO" id="GO:1990189">
    <property type="term" value="F:protein N-terminal-serine acetyltransferase activity"/>
    <property type="evidence" value="ECO:0007669"/>
    <property type="project" value="TreeGrafter"/>
</dbReference>
<dbReference type="InterPro" id="IPR016181">
    <property type="entry name" value="Acyl_CoA_acyltransferase"/>
</dbReference>
<dbReference type="EMBL" id="PDOE01000003">
    <property type="protein sequence ID" value="RKL67819.1"/>
    <property type="molecule type" value="Genomic_DNA"/>
</dbReference>
<dbReference type="PROSITE" id="PS51186">
    <property type="entry name" value="GNAT"/>
    <property type="match status" value="1"/>
</dbReference>
<dbReference type="GO" id="GO:0008999">
    <property type="term" value="F:protein-N-terminal-alanine acetyltransferase activity"/>
    <property type="evidence" value="ECO:0007669"/>
    <property type="project" value="TreeGrafter"/>
</dbReference>
<dbReference type="RefSeq" id="WP_110937584.1">
    <property type="nucleotide sequence ID" value="NZ_KZ614146.1"/>
</dbReference>
<comment type="caution">
    <text evidence="2">The sequence shown here is derived from an EMBL/GenBank/DDBJ whole genome shotgun (WGS) entry which is preliminary data.</text>
</comment>
<feature type="domain" description="N-acetyltransferase" evidence="1">
    <location>
        <begin position="28"/>
        <end position="177"/>
    </location>
</feature>
<reference evidence="2 3" key="1">
    <citation type="submission" date="2017-10" db="EMBL/GenBank/DDBJ databases">
        <title>Bacillus sp. nov., a halophilic bacterium isolated from a Keqin Lake.</title>
        <authorList>
            <person name="Wang H."/>
        </authorList>
    </citation>
    <scope>NUCLEOTIDE SEQUENCE [LARGE SCALE GENOMIC DNA]</scope>
    <source>
        <strain evidence="2 3">KCTC 13187</strain>
    </source>
</reference>
<evidence type="ECO:0000259" key="1">
    <source>
        <dbReference type="PROSITE" id="PS51186"/>
    </source>
</evidence>
<dbReference type="InterPro" id="IPR000182">
    <property type="entry name" value="GNAT_dom"/>
</dbReference>
<keyword evidence="3" id="KW-1185">Reference proteome</keyword>
<dbReference type="AlphaFoldDB" id="A0A3A9K6E2"/>
<dbReference type="Pfam" id="PF13302">
    <property type="entry name" value="Acetyltransf_3"/>
    <property type="match status" value="1"/>
</dbReference>